<dbReference type="SUPFAM" id="SSF56784">
    <property type="entry name" value="HAD-like"/>
    <property type="match status" value="1"/>
</dbReference>
<dbReference type="SFLD" id="SFLDS00003">
    <property type="entry name" value="Haloacid_Dehalogenase"/>
    <property type="match status" value="1"/>
</dbReference>
<dbReference type="STRING" id="765440.A0A0C3CD00"/>
<dbReference type="Pfam" id="PF00702">
    <property type="entry name" value="Hydrolase"/>
    <property type="match status" value="1"/>
</dbReference>
<accession>A0A0C3CD00</accession>
<proteinExistence type="predicted"/>
<dbReference type="InParanoid" id="A0A0C3CD00"/>
<dbReference type="AlphaFoldDB" id="A0A0C3CD00"/>
<dbReference type="OrthoDB" id="1694274at2759"/>
<dbReference type="InterPro" id="IPR052898">
    <property type="entry name" value="ACAD10-like"/>
</dbReference>
<dbReference type="InterPro" id="IPR023198">
    <property type="entry name" value="PGP-like_dom2"/>
</dbReference>
<dbReference type="EMBL" id="KN832979">
    <property type="protein sequence ID" value="KIM87572.1"/>
    <property type="molecule type" value="Genomic_DNA"/>
</dbReference>
<dbReference type="InterPro" id="IPR036412">
    <property type="entry name" value="HAD-like_sf"/>
</dbReference>
<dbReference type="NCBIfam" id="TIGR01509">
    <property type="entry name" value="HAD-SF-IA-v3"/>
    <property type="match status" value="1"/>
</dbReference>
<dbReference type="InterPro" id="IPR023214">
    <property type="entry name" value="HAD_sf"/>
</dbReference>
<protein>
    <recommendedName>
        <fullName evidence="3">HAD-like protein</fullName>
    </recommendedName>
</protein>
<dbReference type="GO" id="GO:0016791">
    <property type="term" value="F:phosphatase activity"/>
    <property type="evidence" value="ECO:0007669"/>
    <property type="project" value="UniProtKB-ARBA"/>
</dbReference>
<dbReference type="Proteomes" id="UP000054166">
    <property type="component" value="Unassembled WGS sequence"/>
</dbReference>
<gene>
    <name evidence="1" type="ORF">PILCRDRAFT_283213</name>
</gene>
<evidence type="ECO:0008006" key="3">
    <source>
        <dbReference type="Google" id="ProtNLM"/>
    </source>
</evidence>
<dbReference type="InterPro" id="IPR006439">
    <property type="entry name" value="HAD-SF_hydro_IA"/>
</dbReference>
<dbReference type="Gene3D" id="3.40.50.1000">
    <property type="entry name" value="HAD superfamily/HAD-like"/>
    <property type="match status" value="1"/>
</dbReference>
<dbReference type="SFLD" id="SFLDG01129">
    <property type="entry name" value="C1.5:_HAD__Beta-PGM__Phosphata"/>
    <property type="match status" value="1"/>
</dbReference>
<reference evidence="2" key="2">
    <citation type="submission" date="2015-01" db="EMBL/GenBank/DDBJ databases">
        <title>Evolutionary Origins and Diversification of the Mycorrhizal Mutualists.</title>
        <authorList>
            <consortium name="DOE Joint Genome Institute"/>
            <consortium name="Mycorrhizal Genomics Consortium"/>
            <person name="Kohler A."/>
            <person name="Kuo A."/>
            <person name="Nagy L.G."/>
            <person name="Floudas D."/>
            <person name="Copeland A."/>
            <person name="Barry K.W."/>
            <person name="Cichocki N."/>
            <person name="Veneault-Fourrey C."/>
            <person name="LaButti K."/>
            <person name="Lindquist E.A."/>
            <person name="Lipzen A."/>
            <person name="Lundell T."/>
            <person name="Morin E."/>
            <person name="Murat C."/>
            <person name="Riley R."/>
            <person name="Ohm R."/>
            <person name="Sun H."/>
            <person name="Tunlid A."/>
            <person name="Henrissat B."/>
            <person name="Grigoriev I.V."/>
            <person name="Hibbett D.S."/>
            <person name="Martin F."/>
        </authorList>
    </citation>
    <scope>NUCLEOTIDE SEQUENCE [LARGE SCALE GENOMIC DNA]</scope>
    <source>
        <strain evidence="2">F 1598</strain>
    </source>
</reference>
<reference evidence="1 2" key="1">
    <citation type="submission" date="2014-04" db="EMBL/GenBank/DDBJ databases">
        <authorList>
            <consortium name="DOE Joint Genome Institute"/>
            <person name="Kuo A."/>
            <person name="Tarkka M."/>
            <person name="Buscot F."/>
            <person name="Kohler A."/>
            <person name="Nagy L.G."/>
            <person name="Floudas D."/>
            <person name="Copeland A."/>
            <person name="Barry K.W."/>
            <person name="Cichocki N."/>
            <person name="Veneault-Fourrey C."/>
            <person name="LaButti K."/>
            <person name="Lindquist E.A."/>
            <person name="Lipzen A."/>
            <person name="Lundell T."/>
            <person name="Morin E."/>
            <person name="Murat C."/>
            <person name="Sun H."/>
            <person name="Tunlid A."/>
            <person name="Henrissat B."/>
            <person name="Grigoriev I.V."/>
            <person name="Hibbett D.S."/>
            <person name="Martin F."/>
            <person name="Nordberg H.P."/>
            <person name="Cantor M.N."/>
            <person name="Hua S.X."/>
        </authorList>
    </citation>
    <scope>NUCLEOTIDE SEQUENCE [LARGE SCALE GENOMIC DNA]</scope>
    <source>
        <strain evidence="1 2">F 1598</strain>
    </source>
</reference>
<evidence type="ECO:0000313" key="2">
    <source>
        <dbReference type="Proteomes" id="UP000054166"/>
    </source>
</evidence>
<dbReference type="PANTHER" id="PTHR47829:SF1">
    <property type="entry name" value="HAD FAMILY PHOSPHATASE"/>
    <property type="match status" value="1"/>
</dbReference>
<organism evidence="1 2">
    <name type="scientific">Piloderma croceum (strain F 1598)</name>
    <dbReference type="NCBI Taxonomy" id="765440"/>
    <lineage>
        <taxon>Eukaryota</taxon>
        <taxon>Fungi</taxon>
        <taxon>Dikarya</taxon>
        <taxon>Basidiomycota</taxon>
        <taxon>Agaricomycotina</taxon>
        <taxon>Agaricomycetes</taxon>
        <taxon>Agaricomycetidae</taxon>
        <taxon>Atheliales</taxon>
        <taxon>Atheliaceae</taxon>
        <taxon>Piloderma</taxon>
    </lineage>
</organism>
<dbReference type="PANTHER" id="PTHR47829">
    <property type="entry name" value="HYDROLASE, PUTATIVE (AFU_ORTHOLOGUE AFUA_1G12880)-RELATED"/>
    <property type="match status" value="1"/>
</dbReference>
<sequence>MTSPHLKAVLFDIGGVVLRSPFIAIAEYERSHGIPPNYLNCSIAARGPQGSWQKFERGELALFPFYKAFGEDLSDTHNGNIWYREYCQRKGIDCPELPKKLNIDGRELFGLMMKGGGVFDEHILTAIIKLRAAGKWKIIALTNNFSALDKASPDPSDPGHIPRSEFEYLGWGDGGAAPPHLRALFDDFCDSSALGMRKPEPEFYIAACKRNGIAPKDAVFLDDIGINLKTAQKLGMETIHVPLGGSLAAVKTLEDKLGINLTSRSDQAIDISKL</sequence>
<dbReference type="CDD" id="cd02603">
    <property type="entry name" value="HAD_sEH-N_like"/>
    <property type="match status" value="1"/>
</dbReference>
<dbReference type="HOGENOM" id="CLU_045011_1_0_1"/>
<dbReference type="Gene3D" id="1.10.150.240">
    <property type="entry name" value="Putative phosphatase, domain 2"/>
    <property type="match status" value="1"/>
</dbReference>
<keyword evidence="2" id="KW-1185">Reference proteome</keyword>
<evidence type="ECO:0000313" key="1">
    <source>
        <dbReference type="EMBL" id="KIM87572.1"/>
    </source>
</evidence>
<name>A0A0C3CD00_PILCF</name>